<comment type="caution">
    <text evidence="1">The sequence shown here is derived from an EMBL/GenBank/DDBJ whole genome shotgun (WGS) entry which is preliminary data.</text>
</comment>
<protein>
    <submittedName>
        <fullName evidence="1">Uncharacterized protein</fullName>
    </submittedName>
</protein>
<dbReference type="EMBL" id="JBBUTI010000001">
    <property type="protein sequence ID" value="MEK8044882.1"/>
    <property type="molecule type" value="Genomic_DNA"/>
</dbReference>
<proteinExistence type="predicted"/>
<organism evidence="1 2">
    <name type="scientific">Ideonella margarita</name>
    <dbReference type="NCBI Taxonomy" id="2984191"/>
    <lineage>
        <taxon>Bacteria</taxon>
        <taxon>Pseudomonadati</taxon>
        <taxon>Pseudomonadota</taxon>
        <taxon>Betaproteobacteria</taxon>
        <taxon>Burkholderiales</taxon>
        <taxon>Sphaerotilaceae</taxon>
        <taxon>Ideonella</taxon>
    </lineage>
</organism>
<sequence length="279" mass="29691">MIRLPLPSLVPVLVPPTPAPQRPSAACALPASGHKQHRLAGLAATSMAALSLGLSITKPAHAIGNEVLQAWWRDCLHGGSPPSAPGPVPLECLQIRETRALTEASGSVSRNAARLTVQRPDAPPVAFTDDSTSRHHFLGAVDELQASLVLQQLPEQPARVWLVPAQGQPLKLDNLPVPAPGGRLLAVVGTGEAAGSDAPGSATSRISLWQRAGARWSRQFSFSAPEGVQFQWRSWRADAAAARLDWQRQGHCGPSQGSVQLRDGPYGWEFYPEPPAACR</sequence>
<reference evidence="1 2" key="1">
    <citation type="submission" date="2024-04" db="EMBL/GenBank/DDBJ databases">
        <title>Novel species of the genus Ideonella isolated from streams.</title>
        <authorList>
            <person name="Lu H."/>
        </authorList>
    </citation>
    <scope>NUCLEOTIDE SEQUENCE [LARGE SCALE GENOMIC DNA]</scope>
    <source>
        <strain evidence="1 2">LYT19W</strain>
    </source>
</reference>
<evidence type="ECO:0000313" key="2">
    <source>
        <dbReference type="Proteomes" id="UP001379945"/>
    </source>
</evidence>
<accession>A0ABU9C2L2</accession>
<name>A0ABU9C2L2_9BURK</name>
<gene>
    <name evidence="1" type="ORF">AACH00_00820</name>
</gene>
<keyword evidence="2" id="KW-1185">Reference proteome</keyword>
<dbReference type="Proteomes" id="UP001379945">
    <property type="component" value="Unassembled WGS sequence"/>
</dbReference>
<dbReference type="RefSeq" id="WP_341397041.1">
    <property type="nucleotide sequence ID" value="NZ_JBBUTI010000001.1"/>
</dbReference>
<evidence type="ECO:0000313" key="1">
    <source>
        <dbReference type="EMBL" id="MEK8044882.1"/>
    </source>
</evidence>